<dbReference type="Proteomes" id="UP000008383">
    <property type="component" value="Unassembled WGS sequence"/>
</dbReference>
<reference evidence="2" key="1">
    <citation type="journal article" date="2011" name="Genome Biol.">
        <title>Comparative and functional genomics provide insights into the pathogenicity of dermatophytic fungi.</title>
        <authorList>
            <person name="Burmester A."/>
            <person name="Shelest E."/>
            <person name="Gloeckner G."/>
            <person name="Heddergott C."/>
            <person name="Schindler S."/>
            <person name="Staib P."/>
            <person name="Heidel A."/>
            <person name="Felder M."/>
            <person name="Petzold A."/>
            <person name="Szafranski K."/>
            <person name="Feuermann M."/>
            <person name="Pedruzzi I."/>
            <person name="Priebe S."/>
            <person name="Groth M."/>
            <person name="Winkler R."/>
            <person name="Li W."/>
            <person name="Kniemeyer O."/>
            <person name="Schroeckh V."/>
            <person name="Hertweck C."/>
            <person name="Hube B."/>
            <person name="White T.C."/>
            <person name="Platzer M."/>
            <person name="Guthke R."/>
            <person name="Heitman J."/>
            <person name="Woestemeyer J."/>
            <person name="Zipfel P.F."/>
            <person name="Monod M."/>
            <person name="Brakhage A.A."/>
        </authorList>
    </citation>
    <scope>NUCLEOTIDE SEQUENCE [LARGE SCALE GENOMIC DNA]</scope>
    <source>
        <strain evidence="2">HKI 0517</strain>
    </source>
</reference>
<gene>
    <name evidence="1" type="ORF">TRV_01808</name>
</gene>
<evidence type="ECO:0000313" key="2">
    <source>
        <dbReference type="Proteomes" id="UP000008383"/>
    </source>
</evidence>
<protein>
    <submittedName>
        <fullName evidence="1">Uncharacterized protein</fullName>
    </submittedName>
</protein>
<sequence>MKTADPEELPLPDVALLEMQWMLNAVAAMSAGAEPTDIDYSDDDDYLNSIMDGTMSQISLSPPRCLKPQKLEGEHLYDST</sequence>
<name>D4D3Z5_TRIVH</name>
<dbReference type="AlphaFoldDB" id="D4D3Z5"/>
<keyword evidence="2" id="KW-1185">Reference proteome</keyword>
<comment type="caution">
    <text evidence="1">The sequence shown here is derived from an EMBL/GenBank/DDBJ whole genome shotgun (WGS) entry which is preliminary data.</text>
</comment>
<dbReference type="KEGG" id="tve:TRV_01808"/>
<dbReference type="EMBL" id="ACYE01000096">
    <property type="protein sequence ID" value="EFE43423.1"/>
    <property type="molecule type" value="Genomic_DNA"/>
</dbReference>
<dbReference type="HOGENOM" id="CLU_2591509_0_0_1"/>
<evidence type="ECO:0000313" key="1">
    <source>
        <dbReference type="EMBL" id="EFE43423.1"/>
    </source>
</evidence>
<dbReference type="GeneID" id="9582734"/>
<dbReference type="RefSeq" id="XP_003024041.1">
    <property type="nucleotide sequence ID" value="XM_003023995.1"/>
</dbReference>
<proteinExistence type="predicted"/>
<accession>D4D3Z5</accession>
<organism evidence="1 2">
    <name type="scientific">Trichophyton verrucosum (strain HKI 0517)</name>
    <dbReference type="NCBI Taxonomy" id="663202"/>
    <lineage>
        <taxon>Eukaryota</taxon>
        <taxon>Fungi</taxon>
        <taxon>Dikarya</taxon>
        <taxon>Ascomycota</taxon>
        <taxon>Pezizomycotina</taxon>
        <taxon>Eurotiomycetes</taxon>
        <taxon>Eurotiomycetidae</taxon>
        <taxon>Onygenales</taxon>
        <taxon>Arthrodermataceae</taxon>
        <taxon>Trichophyton</taxon>
    </lineage>
</organism>